<reference evidence="9 10" key="1">
    <citation type="submission" date="2024-02" db="EMBL/GenBank/DDBJ databases">
        <title>High-quality chromosome-scale genome assembly of Pensacola bahiagrass (Paspalum notatum Flugge var. saurae).</title>
        <authorList>
            <person name="Vega J.M."/>
            <person name="Podio M."/>
            <person name="Orjuela J."/>
            <person name="Siena L.A."/>
            <person name="Pessino S.C."/>
            <person name="Combes M.C."/>
            <person name="Mariac C."/>
            <person name="Albertini E."/>
            <person name="Pupilli F."/>
            <person name="Ortiz J.P.A."/>
            <person name="Leblanc O."/>
        </authorList>
    </citation>
    <scope>NUCLEOTIDE SEQUENCE [LARGE SCALE GENOMIC DNA]</scope>
    <source>
        <strain evidence="9">R1</strain>
        <tissue evidence="9">Leaf</tissue>
    </source>
</reference>
<organism evidence="9 10">
    <name type="scientific">Paspalum notatum var. saurae</name>
    <dbReference type="NCBI Taxonomy" id="547442"/>
    <lineage>
        <taxon>Eukaryota</taxon>
        <taxon>Viridiplantae</taxon>
        <taxon>Streptophyta</taxon>
        <taxon>Embryophyta</taxon>
        <taxon>Tracheophyta</taxon>
        <taxon>Spermatophyta</taxon>
        <taxon>Magnoliopsida</taxon>
        <taxon>Liliopsida</taxon>
        <taxon>Poales</taxon>
        <taxon>Poaceae</taxon>
        <taxon>PACMAD clade</taxon>
        <taxon>Panicoideae</taxon>
        <taxon>Andropogonodae</taxon>
        <taxon>Paspaleae</taxon>
        <taxon>Paspalinae</taxon>
        <taxon>Paspalum</taxon>
    </lineage>
</organism>
<keyword evidence="10" id="KW-1185">Reference proteome</keyword>
<keyword evidence="4" id="KW-0255">Endonuclease</keyword>
<dbReference type="Gene3D" id="3.10.20.370">
    <property type="match status" value="1"/>
</dbReference>
<feature type="domain" description="Reverse transcriptase RNase H-like" evidence="8">
    <location>
        <begin position="363"/>
        <end position="460"/>
    </location>
</feature>
<dbReference type="InterPro" id="IPR053134">
    <property type="entry name" value="RNA-dir_DNA_polymerase"/>
</dbReference>
<name>A0AAQ3UKU0_PASNO</name>
<evidence type="ECO:0000256" key="3">
    <source>
        <dbReference type="ARBA" id="ARBA00022722"/>
    </source>
</evidence>
<evidence type="ECO:0000313" key="10">
    <source>
        <dbReference type="Proteomes" id="UP001341281"/>
    </source>
</evidence>
<protein>
    <recommendedName>
        <fullName evidence="11">Reverse transcriptase</fullName>
    </recommendedName>
</protein>
<evidence type="ECO:0000256" key="1">
    <source>
        <dbReference type="ARBA" id="ARBA00022679"/>
    </source>
</evidence>
<keyword evidence="1" id="KW-0808">Transferase</keyword>
<dbReference type="EMBL" id="CP144753">
    <property type="protein sequence ID" value="WVZ94080.1"/>
    <property type="molecule type" value="Genomic_DNA"/>
</dbReference>
<evidence type="ECO:0000313" key="9">
    <source>
        <dbReference type="EMBL" id="WVZ94080.1"/>
    </source>
</evidence>
<keyword evidence="2" id="KW-0548">Nucleotidyltransferase</keyword>
<dbReference type="InterPro" id="IPR041373">
    <property type="entry name" value="RT_RNaseH"/>
</dbReference>
<feature type="non-terminal residue" evidence="9">
    <location>
        <position position="1"/>
    </location>
</feature>
<evidence type="ECO:0000259" key="7">
    <source>
        <dbReference type="Pfam" id="PF00078"/>
    </source>
</evidence>
<evidence type="ECO:0000256" key="4">
    <source>
        <dbReference type="ARBA" id="ARBA00022759"/>
    </source>
</evidence>
<dbReference type="CDD" id="cd01647">
    <property type="entry name" value="RT_LTR"/>
    <property type="match status" value="1"/>
</dbReference>
<dbReference type="GO" id="GO:0004519">
    <property type="term" value="F:endonuclease activity"/>
    <property type="evidence" value="ECO:0007669"/>
    <property type="project" value="UniProtKB-KW"/>
</dbReference>
<dbReference type="Gene3D" id="3.30.70.270">
    <property type="match status" value="1"/>
</dbReference>
<dbReference type="GO" id="GO:0003964">
    <property type="term" value="F:RNA-directed DNA polymerase activity"/>
    <property type="evidence" value="ECO:0007669"/>
    <property type="project" value="UniProtKB-KW"/>
</dbReference>
<keyword evidence="5" id="KW-0378">Hydrolase</keyword>
<keyword evidence="3" id="KW-0540">Nuclease</keyword>
<gene>
    <name evidence="9" type="ORF">U9M48_040019</name>
</gene>
<dbReference type="Pfam" id="PF17917">
    <property type="entry name" value="RT_RNaseH"/>
    <property type="match status" value="1"/>
</dbReference>
<dbReference type="PANTHER" id="PTHR24559:SF444">
    <property type="entry name" value="REVERSE TRANSCRIPTASE DOMAIN-CONTAINING PROTEIN"/>
    <property type="match status" value="1"/>
</dbReference>
<dbReference type="CDD" id="cd09274">
    <property type="entry name" value="RNase_HI_RT_Ty3"/>
    <property type="match status" value="1"/>
</dbReference>
<dbReference type="AlphaFoldDB" id="A0AAQ3UKU0"/>
<accession>A0AAQ3UKU0</accession>
<feature type="domain" description="Reverse transcriptase" evidence="7">
    <location>
        <begin position="151"/>
        <end position="309"/>
    </location>
</feature>
<dbReference type="InterPro" id="IPR043502">
    <property type="entry name" value="DNA/RNA_pol_sf"/>
</dbReference>
<evidence type="ECO:0000256" key="5">
    <source>
        <dbReference type="ARBA" id="ARBA00022801"/>
    </source>
</evidence>
<dbReference type="Proteomes" id="UP001341281">
    <property type="component" value="Chromosome 09"/>
</dbReference>
<dbReference type="SUPFAM" id="SSF56672">
    <property type="entry name" value="DNA/RNA polymerases"/>
    <property type="match status" value="1"/>
</dbReference>
<proteinExistence type="predicted"/>
<evidence type="ECO:0000259" key="8">
    <source>
        <dbReference type="Pfam" id="PF17917"/>
    </source>
</evidence>
<dbReference type="InterPro" id="IPR000477">
    <property type="entry name" value="RT_dom"/>
</dbReference>
<dbReference type="Pfam" id="PF00078">
    <property type="entry name" value="RVT_1"/>
    <property type="match status" value="1"/>
</dbReference>
<sequence length="491" mass="57117">CKLQGPAGSWWVTYQASLKPDLQLTWDEFKKAFEDQHLTCKDGASIQVFLPHKEKETPMKNALEAPGLESIPVVCEFLNVVPDDLLGLPPDREVDFCIELVPGTARIYRKPYKIAPREMAKMKVQIEELLNKGLIHPSSSPWGCPVTFVENKKDKSLRMCVDYRPLNVVTIQNKYPMPRIDILFDQLRGAKVFSMLDLRSGYHQIKIRKEDILKIAFTSRYGLYEYLVMSFRLTNAPAFFMYLMNLLFMPELDKVLVVFIDDILVYSMTEPKHEQHLRIVISHLREHKLYAKFNKCAFWLNRISFLGQVLSADGIEVDSEKVHEVIDWKTPKIVIEGLECDQAFRTLKKLLTTAPVLVQLGITKPFDIYCDASGIGIGCVLMQEGREIAYAYRQLKKHEEHYPTHDLELAVVVHALKIWRHYLLGNICQIYSDHKSLKYIFTHNELNMRQRRWLGLIKDYDLEIHYHPGKSHCNCVTLRPSSESLYKEWRN</sequence>
<dbReference type="Gene3D" id="3.10.10.10">
    <property type="entry name" value="HIV Type 1 Reverse Transcriptase, subunit A, domain 1"/>
    <property type="match status" value="1"/>
</dbReference>
<evidence type="ECO:0008006" key="11">
    <source>
        <dbReference type="Google" id="ProtNLM"/>
    </source>
</evidence>
<evidence type="ECO:0000256" key="6">
    <source>
        <dbReference type="ARBA" id="ARBA00022918"/>
    </source>
</evidence>
<dbReference type="InterPro" id="IPR043128">
    <property type="entry name" value="Rev_trsase/Diguanyl_cyclase"/>
</dbReference>
<evidence type="ECO:0000256" key="2">
    <source>
        <dbReference type="ARBA" id="ARBA00022695"/>
    </source>
</evidence>
<keyword evidence="6" id="KW-0695">RNA-directed DNA polymerase</keyword>
<dbReference type="PANTHER" id="PTHR24559">
    <property type="entry name" value="TRANSPOSON TY3-I GAG-POL POLYPROTEIN"/>
    <property type="match status" value="1"/>
</dbReference>
<dbReference type="GO" id="GO:0016787">
    <property type="term" value="F:hydrolase activity"/>
    <property type="evidence" value="ECO:0007669"/>
    <property type="project" value="UniProtKB-KW"/>
</dbReference>